<accession>A0A0R3WVG7</accession>
<evidence type="ECO:0000313" key="2">
    <source>
        <dbReference type="EMBL" id="VDM25565.1"/>
    </source>
</evidence>
<evidence type="ECO:0000256" key="1">
    <source>
        <dbReference type="SAM" id="MobiDB-lite"/>
    </source>
</evidence>
<protein>
    <submittedName>
        <fullName evidence="2 4">Uncharacterized protein</fullName>
    </submittedName>
</protein>
<feature type="compositionally biased region" description="Polar residues" evidence="1">
    <location>
        <begin position="1"/>
        <end position="12"/>
    </location>
</feature>
<dbReference type="Proteomes" id="UP000274429">
    <property type="component" value="Unassembled WGS sequence"/>
</dbReference>
<evidence type="ECO:0000313" key="3">
    <source>
        <dbReference type="Proteomes" id="UP000274429"/>
    </source>
</evidence>
<name>A0A0R3WVG7_HYDTA</name>
<organism evidence="4">
    <name type="scientific">Hydatigena taeniaeformis</name>
    <name type="common">Feline tapeworm</name>
    <name type="synonym">Taenia taeniaeformis</name>
    <dbReference type="NCBI Taxonomy" id="6205"/>
    <lineage>
        <taxon>Eukaryota</taxon>
        <taxon>Metazoa</taxon>
        <taxon>Spiralia</taxon>
        <taxon>Lophotrochozoa</taxon>
        <taxon>Platyhelminthes</taxon>
        <taxon>Cestoda</taxon>
        <taxon>Eucestoda</taxon>
        <taxon>Cyclophyllidea</taxon>
        <taxon>Taeniidae</taxon>
        <taxon>Hydatigera</taxon>
    </lineage>
</organism>
<dbReference type="EMBL" id="UYWX01005218">
    <property type="protein sequence ID" value="VDM25565.1"/>
    <property type="molecule type" value="Genomic_DNA"/>
</dbReference>
<feature type="region of interest" description="Disordered" evidence="1">
    <location>
        <begin position="139"/>
        <end position="174"/>
    </location>
</feature>
<reference evidence="2 3" key="2">
    <citation type="submission" date="2018-11" db="EMBL/GenBank/DDBJ databases">
        <authorList>
            <consortium name="Pathogen Informatics"/>
        </authorList>
    </citation>
    <scope>NUCLEOTIDE SEQUENCE [LARGE SCALE GENOMIC DNA]</scope>
</reference>
<keyword evidence="3" id="KW-1185">Reference proteome</keyword>
<proteinExistence type="predicted"/>
<evidence type="ECO:0000313" key="4">
    <source>
        <dbReference type="WBParaSite" id="TTAC_0000475701-mRNA-1"/>
    </source>
</evidence>
<feature type="region of interest" description="Disordered" evidence="1">
    <location>
        <begin position="1"/>
        <end position="23"/>
    </location>
</feature>
<gene>
    <name evidence="2" type="ORF">TTAC_LOCUS4743</name>
</gene>
<reference evidence="4" key="1">
    <citation type="submission" date="2017-02" db="UniProtKB">
        <authorList>
            <consortium name="WormBaseParasite"/>
        </authorList>
    </citation>
    <scope>IDENTIFICATION</scope>
</reference>
<dbReference type="WBParaSite" id="TTAC_0000475701-mRNA-1">
    <property type="protein sequence ID" value="TTAC_0000475701-mRNA-1"/>
    <property type="gene ID" value="TTAC_0000475701"/>
</dbReference>
<dbReference type="AlphaFoldDB" id="A0A0R3WVG7"/>
<sequence>MMDNNIDASTPRATLYTTPSPPSPLHLSPHFPHTGLASTRCTTAARASATTLQLPSPTSLILHPQPYPTLQQPHHQSPPPTPIPLLHVSPQNTITHPHPHPHPQFDDINNSSHYHLFQYPLKTLPNKCFSTPLSLTLTTEEKTPHTTRHHQNRLRADQPTTSPPLPQPLLTSDDTCNTNAIALIQTPSLSASSTDHRLRH</sequence>